<gene>
    <name evidence="11" type="ORF">NG895_13420</name>
</gene>
<dbReference type="GO" id="GO:0017004">
    <property type="term" value="P:cytochrome complex assembly"/>
    <property type="evidence" value="ECO:0007669"/>
    <property type="project" value="UniProtKB-KW"/>
</dbReference>
<dbReference type="EMBL" id="JAMXLR010000043">
    <property type="protein sequence ID" value="MCO6044904.1"/>
    <property type="molecule type" value="Genomic_DNA"/>
</dbReference>
<sequence length="847" mass="91485">MSIRRLGCLLVASVALLVTSVASGQGFDIDSFDPGGIDLGGFGADPLGGDPVQVNTQFTPATDERPAVLMITANIDPGFHIYSLTQQTPGPLPTTISLDQSDDYKPIGNWRSIPEPKKHVDEVVWPGQTIEEYEDEVTWYLPIEISKGVDVEKLQIAGTIEMQACDTGCQQVTVDFKAKRGEGVPIGPLDTSKSANVVTQSNAARGGRAPAVPQPPAEAGVFRADESVVTWYGWLEPNTVQPGARTYLYLRAEMPESWHINTYAKEVGDGPNRPTLVAPVSTDGLVAYQPQAIGEVTEKESPLPEFGSLRYHENEVVWRVPVDVSSDLKPGSYELKGLIGYQGCESTEDGQGTCEVSRAAEFNVKVNVGDSANVTSAAVNFTPAEYKSAAEQAKAIAGTLQIAPGPEQPTIIEFSGNSVKSDTSWFFIIGAALLGGFILNFMPCVLPVIGLKIMSFARQGGESRGRVFALNLAYVAGLLFVFMLLATLAAFYGYQWGELYTEPVFKISMTAFVFIMALSFLGVWEIPLPGFTGSGTAAQLASREGLGGAFFKGILTTILATPCSGPFLGPVFGFTITQPASMTFLIFLFIGLGMASPYLVIGAFPSLIRWMPKPGPWMDTLKQFLAFLLLGTVVYLLSTLHVDHYIPTMALLVALWFACWLGGRQPFTASASRKWGAWLSGFAVATLVGYFGFVFEVENELPWKNYTPAQLAQSRASGNVVMVEFTANWCPTCKLNLLTALDVPAVKSVVSANDVHAIKADWTNKDQEIEDVLLQLQSRTIPLLAIYPADRPDEVIVLRDTVSETQVLQALAAAGARASNPHHSFVLSRPPAEEEQLSDSGTLATMR</sequence>
<evidence type="ECO:0000256" key="7">
    <source>
        <dbReference type="SAM" id="MobiDB-lite"/>
    </source>
</evidence>
<proteinExistence type="predicted"/>
<dbReference type="GO" id="GO:0005886">
    <property type="term" value="C:plasma membrane"/>
    <property type="evidence" value="ECO:0007669"/>
    <property type="project" value="UniProtKB-SubCell"/>
</dbReference>
<reference evidence="11" key="1">
    <citation type="submission" date="2022-06" db="EMBL/GenBank/DDBJ databases">
        <title>Aeoliella straminimaris, a novel planctomycete from sediments.</title>
        <authorList>
            <person name="Vitorino I.R."/>
            <person name="Lage O.M."/>
        </authorList>
    </citation>
    <scope>NUCLEOTIDE SEQUENCE</scope>
    <source>
        <strain evidence="11">ICT_H6.2</strain>
    </source>
</reference>
<feature type="transmembrane region" description="Helical" evidence="8">
    <location>
        <begin position="644"/>
        <end position="663"/>
    </location>
</feature>
<dbReference type="InterPro" id="IPR003834">
    <property type="entry name" value="Cyt_c_assmbl_TM_dom"/>
</dbReference>
<dbReference type="PANTHER" id="PTHR32234:SF3">
    <property type="entry name" value="SUPPRESSION OF COPPER SENSITIVITY PROTEIN"/>
    <property type="match status" value="1"/>
</dbReference>
<comment type="subcellular location">
    <subcellularLocation>
        <location evidence="1">Cell membrane</location>
        <topology evidence="1">Multi-pass membrane protein</topology>
    </subcellularLocation>
</comment>
<evidence type="ECO:0000256" key="8">
    <source>
        <dbReference type="SAM" id="Phobius"/>
    </source>
</evidence>
<dbReference type="SUPFAM" id="SSF52833">
    <property type="entry name" value="Thioredoxin-like"/>
    <property type="match status" value="1"/>
</dbReference>
<dbReference type="Pfam" id="PF02683">
    <property type="entry name" value="DsbD_TM"/>
    <property type="match status" value="1"/>
</dbReference>
<evidence type="ECO:0000256" key="6">
    <source>
        <dbReference type="ARBA" id="ARBA00023136"/>
    </source>
</evidence>
<dbReference type="AlphaFoldDB" id="A0A9X2FAE5"/>
<accession>A0A9X2FAE5</accession>
<feature type="transmembrane region" description="Helical" evidence="8">
    <location>
        <begin position="507"/>
        <end position="528"/>
    </location>
</feature>
<feature type="transmembrane region" description="Helical" evidence="8">
    <location>
        <begin position="584"/>
        <end position="608"/>
    </location>
</feature>
<dbReference type="Gene3D" id="3.40.30.10">
    <property type="entry name" value="Glutaredoxin"/>
    <property type="match status" value="1"/>
</dbReference>
<dbReference type="GO" id="GO:0015035">
    <property type="term" value="F:protein-disulfide reductase activity"/>
    <property type="evidence" value="ECO:0007669"/>
    <property type="project" value="TreeGrafter"/>
</dbReference>
<protein>
    <submittedName>
        <fullName evidence="11">Thioredoxin family protein</fullName>
    </submittedName>
</protein>
<dbReference type="InterPro" id="IPR013766">
    <property type="entry name" value="Thioredoxin_domain"/>
</dbReference>
<evidence type="ECO:0000313" key="11">
    <source>
        <dbReference type="EMBL" id="MCO6044904.1"/>
    </source>
</evidence>
<evidence type="ECO:0000256" key="4">
    <source>
        <dbReference type="ARBA" id="ARBA00022748"/>
    </source>
</evidence>
<keyword evidence="2" id="KW-1003">Cell membrane</keyword>
<dbReference type="GO" id="GO:0045454">
    <property type="term" value="P:cell redox homeostasis"/>
    <property type="evidence" value="ECO:0007669"/>
    <property type="project" value="TreeGrafter"/>
</dbReference>
<evidence type="ECO:0000256" key="3">
    <source>
        <dbReference type="ARBA" id="ARBA00022692"/>
    </source>
</evidence>
<feature type="transmembrane region" description="Helical" evidence="8">
    <location>
        <begin position="675"/>
        <end position="695"/>
    </location>
</feature>
<dbReference type="RefSeq" id="WP_252853016.1">
    <property type="nucleotide sequence ID" value="NZ_JAMXLR010000043.1"/>
</dbReference>
<evidence type="ECO:0000256" key="2">
    <source>
        <dbReference type="ARBA" id="ARBA00022475"/>
    </source>
</evidence>
<evidence type="ECO:0000256" key="1">
    <source>
        <dbReference type="ARBA" id="ARBA00004651"/>
    </source>
</evidence>
<feature type="domain" description="Thioredoxin" evidence="10">
    <location>
        <begin position="673"/>
        <end position="816"/>
    </location>
</feature>
<dbReference type="PROSITE" id="PS51352">
    <property type="entry name" value="THIOREDOXIN_2"/>
    <property type="match status" value="1"/>
</dbReference>
<keyword evidence="12" id="KW-1185">Reference proteome</keyword>
<feature type="chain" id="PRO_5040888178" evidence="9">
    <location>
        <begin position="25"/>
        <end position="847"/>
    </location>
</feature>
<evidence type="ECO:0000256" key="5">
    <source>
        <dbReference type="ARBA" id="ARBA00022989"/>
    </source>
</evidence>
<comment type="caution">
    <text evidence="11">The sequence shown here is derived from an EMBL/GenBank/DDBJ whole genome shotgun (WGS) entry which is preliminary data.</text>
</comment>
<feature type="region of interest" description="Disordered" evidence="7">
    <location>
        <begin position="821"/>
        <end position="847"/>
    </location>
</feature>
<dbReference type="PANTHER" id="PTHR32234">
    <property type="entry name" value="THIOL:DISULFIDE INTERCHANGE PROTEIN DSBD"/>
    <property type="match status" value="1"/>
</dbReference>
<keyword evidence="5 8" id="KW-1133">Transmembrane helix</keyword>
<feature type="transmembrane region" description="Helical" evidence="8">
    <location>
        <begin position="425"/>
        <end position="451"/>
    </location>
</feature>
<evidence type="ECO:0000259" key="10">
    <source>
        <dbReference type="PROSITE" id="PS51352"/>
    </source>
</evidence>
<dbReference type="InterPro" id="IPR036249">
    <property type="entry name" value="Thioredoxin-like_sf"/>
</dbReference>
<keyword evidence="6 8" id="KW-0472">Membrane</keyword>
<feature type="compositionally biased region" description="Polar residues" evidence="7">
    <location>
        <begin position="838"/>
        <end position="847"/>
    </location>
</feature>
<organism evidence="11 12">
    <name type="scientific">Aeoliella straminimaris</name>
    <dbReference type="NCBI Taxonomy" id="2954799"/>
    <lineage>
        <taxon>Bacteria</taxon>
        <taxon>Pseudomonadati</taxon>
        <taxon>Planctomycetota</taxon>
        <taxon>Planctomycetia</taxon>
        <taxon>Pirellulales</taxon>
        <taxon>Lacipirellulaceae</taxon>
        <taxon>Aeoliella</taxon>
    </lineage>
</organism>
<keyword evidence="9" id="KW-0732">Signal</keyword>
<keyword evidence="4" id="KW-0201">Cytochrome c-type biogenesis</keyword>
<evidence type="ECO:0000313" key="12">
    <source>
        <dbReference type="Proteomes" id="UP001155241"/>
    </source>
</evidence>
<dbReference type="Proteomes" id="UP001155241">
    <property type="component" value="Unassembled WGS sequence"/>
</dbReference>
<feature type="transmembrane region" description="Helical" evidence="8">
    <location>
        <begin position="472"/>
        <end position="495"/>
    </location>
</feature>
<feature type="signal peptide" evidence="9">
    <location>
        <begin position="1"/>
        <end position="24"/>
    </location>
</feature>
<feature type="transmembrane region" description="Helical" evidence="8">
    <location>
        <begin position="549"/>
        <end position="572"/>
    </location>
</feature>
<feature type="transmembrane region" description="Helical" evidence="8">
    <location>
        <begin position="620"/>
        <end position="638"/>
    </location>
</feature>
<name>A0A9X2FAE5_9BACT</name>
<dbReference type="Pfam" id="PF13899">
    <property type="entry name" value="Thioredoxin_7"/>
    <property type="match status" value="1"/>
</dbReference>
<evidence type="ECO:0000256" key="9">
    <source>
        <dbReference type="SAM" id="SignalP"/>
    </source>
</evidence>
<keyword evidence="3 8" id="KW-0812">Transmembrane</keyword>